<evidence type="ECO:0000313" key="1">
    <source>
        <dbReference type="EMBL" id="KAK1141018.1"/>
    </source>
</evidence>
<gene>
    <name evidence="1" type="ORF">N8T08_009675</name>
</gene>
<reference evidence="1 2" key="1">
    <citation type="journal article" date="2023" name="ACS Omega">
        <title>Identification of the Neoaspergillic Acid Biosynthesis Gene Cluster by Establishing an In Vitro CRISPR-Ribonucleoprotein Genetic System in Aspergillus melleus.</title>
        <authorList>
            <person name="Yuan B."/>
            <person name="Grau M.F."/>
            <person name="Murata R.M."/>
            <person name="Torok T."/>
            <person name="Venkateswaran K."/>
            <person name="Stajich J.E."/>
            <person name="Wang C.C.C."/>
        </authorList>
    </citation>
    <scope>NUCLEOTIDE SEQUENCE [LARGE SCALE GENOMIC DNA]</scope>
    <source>
        <strain evidence="1 2">IMV 1140</strain>
    </source>
</reference>
<comment type="caution">
    <text evidence="1">The sequence shown here is derived from an EMBL/GenBank/DDBJ whole genome shotgun (WGS) entry which is preliminary data.</text>
</comment>
<name>A0ACC3ATV0_9EURO</name>
<accession>A0ACC3ATV0</accession>
<organism evidence="1 2">
    <name type="scientific">Aspergillus melleus</name>
    <dbReference type="NCBI Taxonomy" id="138277"/>
    <lineage>
        <taxon>Eukaryota</taxon>
        <taxon>Fungi</taxon>
        <taxon>Dikarya</taxon>
        <taxon>Ascomycota</taxon>
        <taxon>Pezizomycotina</taxon>
        <taxon>Eurotiomycetes</taxon>
        <taxon>Eurotiomycetidae</taxon>
        <taxon>Eurotiales</taxon>
        <taxon>Aspergillaceae</taxon>
        <taxon>Aspergillus</taxon>
        <taxon>Aspergillus subgen. Circumdati</taxon>
    </lineage>
</organism>
<evidence type="ECO:0000313" key="2">
    <source>
        <dbReference type="Proteomes" id="UP001177260"/>
    </source>
</evidence>
<proteinExistence type="predicted"/>
<dbReference type="EMBL" id="JAOPJF010000071">
    <property type="protein sequence ID" value="KAK1141018.1"/>
    <property type="molecule type" value="Genomic_DNA"/>
</dbReference>
<protein>
    <submittedName>
        <fullName evidence="1">Uncharacterized protein</fullName>
    </submittedName>
</protein>
<sequence>MGKRSFWCGEDARKRRRERRLACGYISRAHQEEDSVRGKNNRLDKTKHLQRQCVTIYTEYLVEENYEPSGYVLKIGVPAPDIVCVKDFIRWYIDSAKDQGRLSANKKPTVRSTCAFAERFICGFEEATTSKIPDEDRKEIYSWIKKTLPADKVIEDIKKQKFNFTRDDFRNIVSTIWARDSPVFLHGLLKVFIVFALQLFLFTGARIGALIPDAEHKKERGLRYKHIDLVLFRSADAPYKVGWRIDQKWLKNHRDPNYTVFGIGIRDHNRPQFATGIFLLTIALYDGALFGIESMEDLAQYDLRDGQYTEIPLRWKDSALDRPVFRNVTAQGPQEAVLDKQRFCTFLRQILIMAGYSKRATIHDIRRSLGRKIELRHGSAPVSQIYGHKNEGTYPTYYQAHCSSIDTVGDVLDEEEETYHIDYFQGYGQFREVGLPHELPAEVEETILQRPELVAIRARIEQLDTKADPEAINFKKNEYRKVLISIRLSELHHYQAQWVRERRDWRILNRGKNPHESLESNAYTRALTQIMPEMGCIAETLSSAEPLSHEEKLLFGNQLLTQCRRDYDVVYLPGESPINGYCPVDTCQDNIQTLPKPKRSRHIHDCVRKATASRLGITDYQLRYCYECMSWFQENDWHHHSGQHLQSWDNLHCEVIIYRNTVIRPGYCPCCLWDQTLEPEERVKYWLHSAGLRGHIEKKHIQKMEWPSMNPICGCSRSFESEIDFRRHLHDVHGLTNAIWLRPEPKPAVKRKRGTGEQQKRAAVKDEGAASKSIKFRHYRPLPLDQPVAADAEPHSPNAVHPPSHDAAQVGIINREHADFDHNASVHARVSSDNENNVGDISTVASTLSSARTTPDLDLIDPRLLEPGVSGEGGITLANEVPDPPDDLPSSSNSDEDARHDAAMGTIWTPEPSSPQHLWTGQNHTQIYLGLIAGTSKMEYLKMMDQQLYAIGHRPPALIPHILPHRRRSRIEAERRLDVFRRLGKLGAFQKATLH</sequence>
<dbReference type="Proteomes" id="UP001177260">
    <property type="component" value="Unassembled WGS sequence"/>
</dbReference>
<keyword evidence="2" id="KW-1185">Reference proteome</keyword>